<dbReference type="AlphaFoldDB" id="A0A1H0Q4J2"/>
<keyword evidence="2" id="KW-1185">Reference proteome</keyword>
<organism evidence="1 2">
    <name type="scientific">Klenkia soli</name>
    <dbReference type="NCBI Taxonomy" id="1052260"/>
    <lineage>
        <taxon>Bacteria</taxon>
        <taxon>Bacillati</taxon>
        <taxon>Actinomycetota</taxon>
        <taxon>Actinomycetes</taxon>
        <taxon>Geodermatophilales</taxon>
        <taxon>Geodermatophilaceae</taxon>
        <taxon>Klenkia</taxon>
    </lineage>
</organism>
<dbReference type="EMBL" id="FNIR01000010">
    <property type="protein sequence ID" value="SDP11945.1"/>
    <property type="molecule type" value="Genomic_DNA"/>
</dbReference>
<protein>
    <submittedName>
        <fullName evidence="1">Uncharacterized protein</fullName>
    </submittedName>
</protein>
<dbReference type="Proteomes" id="UP000199088">
    <property type="component" value="Unassembled WGS sequence"/>
</dbReference>
<reference evidence="2" key="1">
    <citation type="submission" date="2016-10" db="EMBL/GenBank/DDBJ databases">
        <authorList>
            <person name="Varghese N."/>
            <person name="Submissions S."/>
        </authorList>
    </citation>
    <scope>NUCLEOTIDE SEQUENCE [LARGE SCALE GENOMIC DNA]</scope>
    <source>
        <strain evidence="2">DSM 45843</strain>
    </source>
</reference>
<gene>
    <name evidence="1" type="ORF">SAMN05660199_03200</name>
</gene>
<sequence length="147" mass="15741">MTAIQHPSVPVTDAAQLAERWQHLLGTEGPPSRRSLVLSWLRPDGTSAPLLVPIDDVPTEPDRALLAHLVDLTAAVAEAEHLSPADLHLALYLERPGPASPLPEDHAWAAAADTVLRGREGVDCSLHVGDGLTATALLPRRSWPTTR</sequence>
<evidence type="ECO:0000313" key="1">
    <source>
        <dbReference type="EMBL" id="SDP11945.1"/>
    </source>
</evidence>
<dbReference type="OrthoDB" id="5188445at2"/>
<proteinExistence type="predicted"/>
<dbReference type="RefSeq" id="WP_091246997.1">
    <property type="nucleotide sequence ID" value="NZ_FNIR01000010.1"/>
</dbReference>
<accession>A0A1H0Q4J2</accession>
<name>A0A1H0Q4J2_9ACTN</name>
<evidence type="ECO:0000313" key="2">
    <source>
        <dbReference type="Proteomes" id="UP000199088"/>
    </source>
</evidence>